<reference evidence="1 2" key="1">
    <citation type="journal article" date="2016" name="Nat. Commun.">
        <title>Thousands of microbial genomes shed light on interconnected biogeochemical processes in an aquifer system.</title>
        <authorList>
            <person name="Anantharaman K."/>
            <person name="Brown C.T."/>
            <person name="Hug L.A."/>
            <person name="Sharon I."/>
            <person name="Castelle C.J."/>
            <person name="Probst A.J."/>
            <person name="Thomas B.C."/>
            <person name="Singh A."/>
            <person name="Wilkins M.J."/>
            <person name="Karaoz U."/>
            <person name="Brodie E.L."/>
            <person name="Williams K.H."/>
            <person name="Hubbard S.S."/>
            <person name="Banfield J.F."/>
        </authorList>
    </citation>
    <scope>NUCLEOTIDE SEQUENCE [LARGE SCALE GENOMIC DNA]</scope>
</reference>
<dbReference type="AlphaFoldDB" id="A0A1F5EL66"/>
<dbReference type="EMBL" id="MEZZ01000039">
    <property type="protein sequence ID" value="OGD68113.1"/>
    <property type="molecule type" value="Genomic_DNA"/>
</dbReference>
<evidence type="ECO:0000313" key="2">
    <source>
        <dbReference type="Proteomes" id="UP000186670"/>
    </source>
</evidence>
<gene>
    <name evidence="1" type="ORF">A2811_00690</name>
</gene>
<accession>A0A1F5EL66</accession>
<dbReference type="Proteomes" id="UP000186670">
    <property type="component" value="Unassembled WGS sequence"/>
</dbReference>
<sequence length="80" mass="9397">MDNYKSFVGANNLKTNYDVSDLEKSGYNLTTRCNKNNPDCKRKIKEKKEAEIFIKVIELNSKDYGEDMIDIWEKTKLNKN</sequence>
<name>A0A1F5EL66_9BACT</name>
<evidence type="ECO:0000313" key="1">
    <source>
        <dbReference type="EMBL" id="OGD68113.1"/>
    </source>
</evidence>
<comment type="caution">
    <text evidence="1">The sequence shown here is derived from an EMBL/GenBank/DDBJ whole genome shotgun (WGS) entry which is preliminary data.</text>
</comment>
<proteinExistence type="predicted"/>
<protein>
    <submittedName>
        <fullName evidence="1">Uncharacterized protein</fullName>
    </submittedName>
</protein>
<organism evidence="1 2">
    <name type="scientific">Candidatus Campbellbacteria bacterium RIFCSPHIGHO2_01_FULL_34_10</name>
    <dbReference type="NCBI Taxonomy" id="1797577"/>
    <lineage>
        <taxon>Bacteria</taxon>
        <taxon>Candidatus Campbelliibacteriota</taxon>
    </lineage>
</organism>